<comment type="similarity">
    <text evidence="2">Belongs to the isocitrate and isopropylmalate dehydrogenases family.</text>
</comment>
<dbReference type="GO" id="GO:0051287">
    <property type="term" value="F:NAD binding"/>
    <property type="evidence" value="ECO:0007669"/>
    <property type="project" value="InterPro"/>
</dbReference>
<evidence type="ECO:0000256" key="16">
    <source>
        <dbReference type="PIRSR" id="PIRSR604439-5"/>
    </source>
</evidence>
<feature type="binding site" evidence="13">
    <location>
        <position position="392"/>
    </location>
    <ligand>
        <name>NADP(+)</name>
        <dbReference type="ChEBI" id="CHEBI:58349"/>
    </ligand>
</feature>
<evidence type="ECO:0000256" key="7">
    <source>
        <dbReference type="ARBA" id="ARBA00022842"/>
    </source>
</evidence>
<dbReference type="AlphaFoldDB" id="A0A857J064"/>
<dbReference type="RefSeq" id="WP_160550768.1">
    <property type="nucleotide sequence ID" value="NZ_CP047650.1"/>
</dbReference>
<feature type="site" description="Critical for catalysis" evidence="15">
    <location>
        <position position="231"/>
    </location>
</feature>
<reference evidence="19 20" key="1">
    <citation type="submission" date="2020-01" db="EMBL/GenBank/DDBJ databases">
        <title>Genome sequencing of strain KACC 21265.</title>
        <authorList>
            <person name="Heo J."/>
            <person name="Kim S.-J."/>
            <person name="Kim J.-S."/>
            <person name="Hong S.-B."/>
            <person name="Kwon S.-W."/>
        </authorList>
    </citation>
    <scope>NUCLEOTIDE SEQUENCE [LARGE SCALE GENOMIC DNA]</scope>
    <source>
        <strain evidence="19 20">KACC 21265</strain>
    </source>
</reference>
<evidence type="ECO:0000256" key="14">
    <source>
        <dbReference type="PIRSR" id="PIRSR604439-3"/>
    </source>
</evidence>
<dbReference type="InterPro" id="IPR004439">
    <property type="entry name" value="Isocitrate_DH_NADP_dimer_prok"/>
</dbReference>
<keyword evidence="20" id="KW-1185">Reference proteome</keyword>
<keyword evidence="10 14" id="KW-0464">Manganese</keyword>
<evidence type="ECO:0000256" key="5">
    <source>
        <dbReference type="ARBA" id="ARBA00022532"/>
    </source>
</evidence>
<feature type="modified residue" description="Phosphoserine" evidence="16">
    <location>
        <position position="114"/>
    </location>
</feature>
<evidence type="ECO:0000256" key="4">
    <source>
        <dbReference type="ARBA" id="ARBA00022435"/>
    </source>
</evidence>
<feature type="binding site" evidence="12">
    <location>
        <position position="154"/>
    </location>
    <ligand>
        <name>D-threo-isocitrate</name>
        <dbReference type="ChEBI" id="CHEBI:15562"/>
    </ligand>
</feature>
<dbReference type="SMART" id="SM01329">
    <property type="entry name" value="Iso_dh"/>
    <property type="match status" value="1"/>
</dbReference>
<evidence type="ECO:0000256" key="1">
    <source>
        <dbReference type="ARBA" id="ARBA00001936"/>
    </source>
</evidence>
<dbReference type="Proteomes" id="UP000464787">
    <property type="component" value="Chromosome"/>
</dbReference>
<dbReference type="NCBIfam" id="TIGR00183">
    <property type="entry name" value="prok_nadp_idh"/>
    <property type="match status" value="1"/>
</dbReference>
<evidence type="ECO:0000256" key="13">
    <source>
        <dbReference type="PIRSR" id="PIRSR604439-2"/>
    </source>
</evidence>
<comment type="subunit">
    <text evidence="3">Homodimer.</text>
</comment>
<feature type="binding site" evidence="14">
    <location>
        <position position="308"/>
    </location>
    <ligand>
        <name>Mg(2+)</name>
        <dbReference type="ChEBI" id="CHEBI:18420"/>
    </ligand>
</feature>
<feature type="site" description="Critical for catalysis" evidence="15">
    <location>
        <position position="161"/>
    </location>
</feature>
<dbReference type="EMBL" id="CP047650">
    <property type="protein sequence ID" value="QHI97250.1"/>
    <property type="molecule type" value="Genomic_DNA"/>
</dbReference>
<keyword evidence="6 17" id="KW-0479">Metal-binding</keyword>
<evidence type="ECO:0000256" key="10">
    <source>
        <dbReference type="ARBA" id="ARBA00023211"/>
    </source>
</evidence>
<dbReference type="PANTHER" id="PTHR43504">
    <property type="entry name" value="ISOCITRATE DEHYDROGENASE [NADP]"/>
    <property type="match status" value="1"/>
</dbReference>
<gene>
    <name evidence="19" type="ORF">GT347_04200</name>
</gene>
<keyword evidence="8 13" id="KW-0521">NADP</keyword>
<feature type="binding site" evidence="13">
    <location>
        <position position="396"/>
    </location>
    <ligand>
        <name>NADP(+)</name>
        <dbReference type="ChEBI" id="CHEBI:58349"/>
    </ligand>
</feature>
<feature type="binding site" evidence="12">
    <location>
        <position position="120"/>
    </location>
    <ligand>
        <name>D-threo-isocitrate</name>
        <dbReference type="ChEBI" id="CHEBI:15562"/>
    </ligand>
</feature>
<evidence type="ECO:0000256" key="8">
    <source>
        <dbReference type="ARBA" id="ARBA00022857"/>
    </source>
</evidence>
<dbReference type="SUPFAM" id="SSF53659">
    <property type="entry name" value="Isocitrate/Isopropylmalate dehydrogenase-like"/>
    <property type="match status" value="1"/>
</dbReference>
<protein>
    <recommendedName>
        <fullName evidence="17">Isocitrate dehydrogenase [NADP]</fullName>
        <ecNumber evidence="17">1.1.1.42</ecNumber>
    </recommendedName>
</protein>
<comment type="cofactor">
    <cofactor evidence="14">
        <name>Mg(2+)</name>
        <dbReference type="ChEBI" id="CHEBI:18420"/>
    </cofactor>
    <cofactor evidence="14">
        <name>Mn(2+)</name>
        <dbReference type="ChEBI" id="CHEBI:29035"/>
    </cofactor>
    <text evidence="14">Binds 1 Mg(2+) or Mn(2+) ion per subunit.</text>
</comment>
<evidence type="ECO:0000259" key="18">
    <source>
        <dbReference type="SMART" id="SM01329"/>
    </source>
</evidence>
<dbReference type="GO" id="GO:0004450">
    <property type="term" value="F:isocitrate dehydrogenase (NADP+) activity"/>
    <property type="evidence" value="ECO:0007669"/>
    <property type="project" value="UniProtKB-UniRule"/>
</dbReference>
<dbReference type="GO" id="GO:0006099">
    <property type="term" value="P:tricarboxylic acid cycle"/>
    <property type="evidence" value="ECO:0007669"/>
    <property type="project" value="UniProtKB-UniRule"/>
</dbReference>
<keyword evidence="4 17" id="KW-0329">Glyoxylate bypass</keyword>
<comment type="catalytic activity">
    <reaction evidence="11">
        <text>D-threo-isocitrate + NADP(+) = 2-oxoglutarate + CO2 + NADPH</text>
        <dbReference type="Rhea" id="RHEA:19629"/>
        <dbReference type="ChEBI" id="CHEBI:15562"/>
        <dbReference type="ChEBI" id="CHEBI:16526"/>
        <dbReference type="ChEBI" id="CHEBI:16810"/>
        <dbReference type="ChEBI" id="CHEBI:57783"/>
        <dbReference type="ChEBI" id="CHEBI:58349"/>
        <dbReference type="EC" id="1.1.1.42"/>
    </reaction>
</comment>
<feature type="binding site" evidence="13">
    <location>
        <position position="353"/>
    </location>
    <ligand>
        <name>NADP(+)</name>
        <dbReference type="ChEBI" id="CHEBI:58349"/>
    </ligand>
</feature>
<evidence type="ECO:0000313" key="19">
    <source>
        <dbReference type="EMBL" id="QHI97250.1"/>
    </source>
</evidence>
<evidence type="ECO:0000313" key="20">
    <source>
        <dbReference type="Proteomes" id="UP000464787"/>
    </source>
</evidence>
<dbReference type="PROSITE" id="PS00470">
    <property type="entry name" value="IDH_IMDH"/>
    <property type="match status" value="1"/>
</dbReference>
<keyword evidence="7 14" id="KW-0460">Magnesium</keyword>
<evidence type="ECO:0000256" key="11">
    <source>
        <dbReference type="ARBA" id="ARBA00023554"/>
    </source>
</evidence>
<dbReference type="GO" id="GO:0006097">
    <property type="term" value="P:glyoxylate cycle"/>
    <property type="evidence" value="ECO:0007669"/>
    <property type="project" value="UniProtKB-KW"/>
</dbReference>
<feature type="binding site" evidence="13">
    <location>
        <begin position="340"/>
        <end position="346"/>
    </location>
    <ligand>
        <name>NADP(+)</name>
        <dbReference type="ChEBI" id="CHEBI:58349"/>
    </ligand>
</feature>
<name>A0A857J064_9BURK</name>
<feature type="binding site" evidence="12">
    <location>
        <position position="114"/>
    </location>
    <ligand>
        <name>D-threo-isocitrate</name>
        <dbReference type="ChEBI" id="CHEBI:15562"/>
    </ligand>
</feature>
<dbReference type="Pfam" id="PF00180">
    <property type="entry name" value="Iso_dh"/>
    <property type="match status" value="1"/>
</dbReference>
<feature type="binding site" evidence="12">
    <location>
        <position position="130"/>
    </location>
    <ligand>
        <name>D-threo-isocitrate</name>
        <dbReference type="ChEBI" id="CHEBI:15562"/>
    </ligand>
</feature>
<feature type="binding site" evidence="12">
    <location>
        <position position="116"/>
    </location>
    <ligand>
        <name>D-threo-isocitrate</name>
        <dbReference type="ChEBI" id="CHEBI:15562"/>
    </ligand>
</feature>
<dbReference type="EC" id="1.1.1.42" evidence="17"/>
<sequence length="417" mass="45538">MSYQHIQVPAAGAKITVNADNTLNVPDEPIIPFIEGDGTGVDITPVMITVVDAAVTKAYEGRRRIHWMEVYAGQKAETLYGAGTLLPEETLQAVRDYVVSIKGPLMLVPGAVGSLNVALRQKLDLYACLRPVRWFPGVPTPLLEPGKTNIAIFRENSEDTYTGIEFAAGSEKAQRLIRVLQEDFGVTNIRFPGTSAIGLKPVSREGTERLVRKAIQYAIDNDKPSVTIVHKGNVMKLTEGAFRDWAYALAQREFQAEPVDGERWMRLQNPRTGRWITVKDALTDAFLQKSLLRPAEFSVIATLNMNGDYISDALAAQVGGVGIAPGGNMSDTVAMFEATHGAAPKYAGKDYVNPGSEILSAEMMLRHMGWTEAADLIIRGMEQAIESKRVTYDFARLMAGATQVSCSGFGQVVIENM</sequence>
<evidence type="ECO:0000256" key="15">
    <source>
        <dbReference type="PIRSR" id="PIRSR604439-4"/>
    </source>
</evidence>
<evidence type="ECO:0000256" key="12">
    <source>
        <dbReference type="PIRSR" id="PIRSR604439-1"/>
    </source>
</evidence>
<dbReference type="InterPro" id="IPR019818">
    <property type="entry name" value="IsoCit/isopropylmalate_DH_CS"/>
</dbReference>
<comment type="cofactor">
    <cofactor evidence="1">
        <name>Mn(2+)</name>
        <dbReference type="ChEBI" id="CHEBI:29035"/>
    </cofactor>
</comment>
<evidence type="ECO:0000256" key="2">
    <source>
        <dbReference type="ARBA" id="ARBA00007769"/>
    </source>
</evidence>
<organism evidence="19 20">
    <name type="scientific">Xylophilus rhododendri</name>
    <dbReference type="NCBI Taxonomy" id="2697032"/>
    <lineage>
        <taxon>Bacteria</taxon>
        <taxon>Pseudomonadati</taxon>
        <taxon>Pseudomonadota</taxon>
        <taxon>Betaproteobacteria</taxon>
        <taxon>Burkholderiales</taxon>
        <taxon>Xylophilus</taxon>
    </lineage>
</organism>
<evidence type="ECO:0000256" key="9">
    <source>
        <dbReference type="ARBA" id="ARBA00023002"/>
    </source>
</evidence>
<dbReference type="PANTHER" id="PTHR43504:SF1">
    <property type="entry name" value="ISOCITRATE DEHYDROGENASE [NADP]"/>
    <property type="match status" value="1"/>
</dbReference>
<keyword evidence="5 17" id="KW-0816">Tricarboxylic acid cycle</keyword>
<dbReference type="Gene3D" id="3.40.718.10">
    <property type="entry name" value="Isopropylmalate Dehydrogenase"/>
    <property type="match status" value="1"/>
</dbReference>
<dbReference type="InterPro" id="IPR024084">
    <property type="entry name" value="IsoPropMal-DH-like_dom"/>
</dbReference>
<dbReference type="GO" id="GO:0000287">
    <property type="term" value="F:magnesium ion binding"/>
    <property type="evidence" value="ECO:0007669"/>
    <property type="project" value="InterPro"/>
</dbReference>
<keyword evidence="9" id="KW-0560">Oxidoreductase</keyword>
<accession>A0A857J064</accession>
<dbReference type="NCBIfam" id="NF005425">
    <property type="entry name" value="PRK07006.1"/>
    <property type="match status" value="1"/>
</dbReference>
<feature type="modified residue" description="N6-succinyllysine" evidence="16">
    <location>
        <position position="102"/>
    </location>
</feature>
<proteinExistence type="inferred from homology"/>
<evidence type="ECO:0000256" key="17">
    <source>
        <dbReference type="RuleBase" id="RU004446"/>
    </source>
</evidence>
<feature type="domain" description="Isopropylmalate dehydrogenase-like" evidence="18">
    <location>
        <begin position="30"/>
        <end position="413"/>
    </location>
</feature>
<dbReference type="KEGG" id="xyk:GT347_04200"/>
<evidence type="ECO:0000256" key="3">
    <source>
        <dbReference type="ARBA" id="ARBA00011738"/>
    </source>
</evidence>
<evidence type="ECO:0000256" key="6">
    <source>
        <dbReference type="ARBA" id="ARBA00022723"/>
    </source>
</evidence>